<feature type="compositionally biased region" description="Basic and acidic residues" evidence="1">
    <location>
        <begin position="190"/>
        <end position="207"/>
    </location>
</feature>
<proteinExistence type="predicted"/>
<dbReference type="EMBL" id="LAYC01000003">
    <property type="protein sequence ID" value="KYK55254.1"/>
    <property type="molecule type" value="Genomic_DNA"/>
</dbReference>
<feature type="compositionally biased region" description="Polar residues" evidence="1">
    <location>
        <begin position="81"/>
        <end position="103"/>
    </location>
</feature>
<accession>A0A151GDV3</accession>
<dbReference type="InParanoid" id="A0A151GDV3"/>
<reference evidence="2 3" key="1">
    <citation type="journal article" date="2016" name="Sci. Rep.">
        <title>Insights into Adaptations to a Near-Obligate Nematode Endoparasitic Lifestyle from the Finished Genome of Drechmeria coniospora.</title>
        <authorList>
            <person name="Zhang L."/>
            <person name="Zhou Z."/>
            <person name="Guo Q."/>
            <person name="Fokkens L."/>
            <person name="Miskei M."/>
            <person name="Pocsi I."/>
            <person name="Zhang W."/>
            <person name="Chen M."/>
            <person name="Wang L."/>
            <person name="Sun Y."/>
            <person name="Donzelli B.G."/>
            <person name="Gibson D.M."/>
            <person name="Nelson D.R."/>
            <person name="Luo J.G."/>
            <person name="Rep M."/>
            <person name="Liu H."/>
            <person name="Yang S."/>
            <person name="Wang J."/>
            <person name="Krasnoff S.B."/>
            <person name="Xu Y."/>
            <person name="Molnar I."/>
            <person name="Lin M."/>
        </authorList>
    </citation>
    <scope>NUCLEOTIDE SEQUENCE [LARGE SCALE GENOMIC DNA]</scope>
    <source>
        <strain evidence="2 3">ARSEF 6962</strain>
    </source>
</reference>
<dbReference type="RefSeq" id="XP_040654606.1">
    <property type="nucleotide sequence ID" value="XM_040804502.1"/>
</dbReference>
<sequence length="207" mass="23282">MWSLCKYLHSRVYMDAYALLHAAVLVVWLATQSDADAKDFVWTGLRNETNKHPSEKQACQPNRPCRPGHVEGSRARKRQGNRWTEPTGATGTTAWITSPPTNSSLRQQMAHVRLREIPHGREQAAAIHRRRSILGRSRRRVSFRHPSAACTIQVTPRRGHRPKPSGQRRLVPSPSLPSDDADVQTFGRADVTEGLERAAKRSEISSL</sequence>
<comment type="caution">
    <text evidence="2">The sequence shown here is derived from an EMBL/GenBank/DDBJ whole genome shotgun (WGS) entry which is preliminary data.</text>
</comment>
<gene>
    <name evidence="2" type="ORF">DCS_07217</name>
</gene>
<feature type="region of interest" description="Disordered" evidence="1">
    <location>
        <begin position="50"/>
        <end position="103"/>
    </location>
</feature>
<evidence type="ECO:0000313" key="3">
    <source>
        <dbReference type="Proteomes" id="UP000076580"/>
    </source>
</evidence>
<dbReference type="Proteomes" id="UP000076580">
    <property type="component" value="Chromosome 03"/>
</dbReference>
<protein>
    <submittedName>
        <fullName evidence="2">Uncharacterized protein</fullName>
    </submittedName>
</protein>
<keyword evidence="3" id="KW-1185">Reference proteome</keyword>
<organism evidence="2 3">
    <name type="scientific">Drechmeria coniospora</name>
    <name type="common">Nematophagous fungus</name>
    <name type="synonym">Meria coniospora</name>
    <dbReference type="NCBI Taxonomy" id="98403"/>
    <lineage>
        <taxon>Eukaryota</taxon>
        <taxon>Fungi</taxon>
        <taxon>Dikarya</taxon>
        <taxon>Ascomycota</taxon>
        <taxon>Pezizomycotina</taxon>
        <taxon>Sordariomycetes</taxon>
        <taxon>Hypocreomycetidae</taxon>
        <taxon>Hypocreales</taxon>
        <taxon>Ophiocordycipitaceae</taxon>
        <taxon>Drechmeria</taxon>
    </lineage>
</organism>
<name>A0A151GDV3_DRECN</name>
<dbReference type="AlphaFoldDB" id="A0A151GDV3"/>
<dbReference type="GeneID" id="63719860"/>
<evidence type="ECO:0000313" key="2">
    <source>
        <dbReference type="EMBL" id="KYK55254.1"/>
    </source>
</evidence>
<evidence type="ECO:0000256" key="1">
    <source>
        <dbReference type="SAM" id="MobiDB-lite"/>
    </source>
</evidence>
<feature type="region of interest" description="Disordered" evidence="1">
    <location>
        <begin position="155"/>
        <end position="207"/>
    </location>
</feature>